<reference evidence="2 3" key="1">
    <citation type="submission" date="2013-11" db="EMBL/GenBank/DDBJ databases">
        <title>Genome sequencing of Stegodyphus mimosarum.</title>
        <authorList>
            <person name="Bechsgaard J."/>
        </authorList>
    </citation>
    <scope>NUCLEOTIDE SEQUENCE [LARGE SCALE GENOMIC DNA]</scope>
</reference>
<dbReference type="Pfam" id="PF24520">
    <property type="entry name" value="ARM_KNTC1_1st"/>
    <property type="match status" value="1"/>
</dbReference>
<name>A0A087TKJ3_STEMI</name>
<gene>
    <name evidence="2" type="ORF">X975_01980</name>
</gene>
<sequence>MILDSIPNSVPSRHLTPFLSDDFLPPVFCRIPESIDIVAEWLVNRIYQLEIMEKNLWPENGKELINMFLVIIRSLYAKGERGEISFSTSLAG</sequence>
<feature type="non-terminal residue" evidence="2">
    <location>
        <position position="92"/>
    </location>
</feature>
<protein>
    <submittedName>
        <fullName evidence="2">Kinetochore-associated protein 1</fullName>
    </submittedName>
</protein>
<accession>A0A087TKJ3</accession>
<keyword evidence="3" id="KW-1185">Reference proteome</keyword>
<dbReference type="Proteomes" id="UP000054359">
    <property type="component" value="Unassembled WGS sequence"/>
</dbReference>
<evidence type="ECO:0000259" key="1">
    <source>
        <dbReference type="Pfam" id="PF24520"/>
    </source>
</evidence>
<dbReference type="EMBL" id="KK115651">
    <property type="protein sequence ID" value="KFM65632.1"/>
    <property type="molecule type" value="Genomic_DNA"/>
</dbReference>
<dbReference type="OrthoDB" id="343783at2759"/>
<dbReference type="AlphaFoldDB" id="A0A087TKJ3"/>
<dbReference type="STRING" id="407821.A0A087TKJ3"/>
<evidence type="ECO:0000313" key="2">
    <source>
        <dbReference type="EMBL" id="KFM65632.1"/>
    </source>
</evidence>
<feature type="domain" description="KNTC1 first ARM-repeats" evidence="1">
    <location>
        <begin position="2"/>
        <end position="61"/>
    </location>
</feature>
<proteinExistence type="predicted"/>
<evidence type="ECO:0000313" key="3">
    <source>
        <dbReference type="Proteomes" id="UP000054359"/>
    </source>
</evidence>
<organism evidence="2 3">
    <name type="scientific">Stegodyphus mimosarum</name>
    <name type="common">African social velvet spider</name>
    <dbReference type="NCBI Taxonomy" id="407821"/>
    <lineage>
        <taxon>Eukaryota</taxon>
        <taxon>Metazoa</taxon>
        <taxon>Ecdysozoa</taxon>
        <taxon>Arthropoda</taxon>
        <taxon>Chelicerata</taxon>
        <taxon>Arachnida</taxon>
        <taxon>Araneae</taxon>
        <taxon>Araneomorphae</taxon>
        <taxon>Entelegynae</taxon>
        <taxon>Eresoidea</taxon>
        <taxon>Eresidae</taxon>
        <taxon>Stegodyphus</taxon>
    </lineage>
</organism>
<dbReference type="InterPro" id="IPR055403">
    <property type="entry name" value="ARM_KNTC1_1st"/>
</dbReference>